<gene>
    <name evidence="7" type="ORF">NBRC110019_13000</name>
</gene>
<proteinExistence type="inferred from homology"/>
<dbReference type="AlphaFoldDB" id="A0A9W6B3Z2"/>
<feature type="disulfide bond" description="Redox-active" evidence="4">
    <location>
        <begin position="86"/>
        <end position="90"/>
    </location>
</feature>
<comment type="similarity">
    <text evidence="1">Belongs to the SCO1/2 family.</text>
</comment>
<dbReference type="InterPro" id="IPR003782">
    <property type="entry name" value="SCO1/SenC"/>
</dbReference>
<reference evidence="7" key="1">
    <citation type="submission" date="2022-07" db="EMBL/GenBank/DDBJ databases">
        <title>Taxonomy of Novel Oxalotrophic and Methylotrophic Bacteria.</title>
        <authorList>
            <person name="Sahin N."/>
            <person name="Tani A."/>
        </authorList>
    </citation>
    <scope>NUCLEOTIDE SEQUENCE</scope>
    <source>
        <strain evidence="7">AM327</strain>
    </source>
</reference>
<protein>
    <recommendedName>
        <fullName evidence="6">Thioredoxin domain-containing protein</fullName>
    </recommendedName>
</protein>
<dbReference type="Pfam" id="PF02630">
    <property type="entry name" value="SCO1-SenC"/>
    <property type="match status" value="1"/>
</dbReference>
<dbReference type="InterPro" id="IPR036249">
    <property type="entry name" value="Thioredoxin-like_sf"/>
</dbReference>
<keyword evidence="5" id="KW-1133">Transmembrane helix</keyword>
<sequence length="213" mass="24389">MKKLTKKTGLFIGLSIGLPIVLFAIYFGYKRFMAPLPYFGENYTIVSEDTDYKVPDFTFINQDSLPVSNSFTNGKIWVANYFYTSCPSICPRMMSGIYDVQKAFEENDDVHLVSFTVDPDYDKPHVLKDYAEVRGIDTHQWQLVTGGKKELYRFARKGLYIVATSGNGGVEDFIHSEKLVLIDRNNHIRGYYDGTSETDIAFLIDDIKRLLKN</sequence>
<keyword evidence="8" id="KW-1185">Reference proteome</keyword>
<evidence type="ECO:0000256" key="3">
    <source>
        <dbReference type="PIRSR" id="PIRSR603782-1"/>
    </source>
</evidence>
<keyword evidence="3" id="KW-0479">Metal-binding</keyword>
<evidence type="ECO:0000256" key="2">
    <source>
        <dbReference type="ARBA" id="ARBA00023008"/>
    </source>
</evidence>
<dbReference type="Gene3D" id="3.40.30.10">
    <property type="entry name" value="Glutaredoxin"/>
    <property type="match status" value="1"/>
</dbReference>
<dbReference type="InterPro" id="IPR013766">
    <property type="entry name" value="Thioredoxin_domain"/>
</dbReference>
<dbReference type="RefSeq" id="WP_281753463.1">
    <property type="nucleotide sequence ID" value="NZ_BRVP01000007.1"/>
</dbReference>
<dbReference type="Proteomes" id="UP001143545">
    <property type="component" value="Unassembled WGS sequence"/>
</dbReference>
<organism evidence="7 8">
    <name type="scientific">Neptunitalea chrysea</name>
    <dbReference type="NCBI Taxonomy" id="1647581"/>
    <lineage>
        <taxon>Bacteria</taxon>
        <taxon>Pseudomonadati</taxon>
        <taxon>Bacteroidota</taxon>
        <taxon>Flavobacteriia</taxon>
        <taxon>Flavobacteriales</taxon>
        <taxon>Flavobacteriaceae</taxon>
        <taxon>Neptunitalea</taxon>
    </lineage>
</organism>
<keyword evidence="5" id="KW-0812">Transmembrane</keyword>
<evidence type="ECO:0000313" key="8">
    <source>
        <dbReference type="Proteomes" id="UP001143545"/>
    </source>
</evidence>
<evidence type="ECO:0000256" key="1">
    <source>
        <dbReference type="ARBA" id="ARBA00010996"/>
    </source>
</evidence>
<accession>A0A9W6B3Z2</accession>
<name>A0A9W6B3Z2_9FLAO</name>
<evidence type="ECO:0000313" key="7">
    <source>
        <dbReference type="EMBL" id="GLB52261.1"/>
    </source>
</evidence>
<dbReference type="SUPFAM" id="SSF52833">
    <property type="entry name" value="Thioredoxin-like"/>
    <property type="match status" value="1"/>
</dbReference>
<comment type="caution">
    <text evidence="7">The sequence shown here is derived from an EMBL/GenBank/DDBJ whole genome shotgun (WGS) entry which is preliminary data.</text>
</comment>
<dbReference type="PANTHER" id="PTHR12151:SF25">
    <property type="entry name" value="LINALOOL DEHYDRATASE_ISOMERASE DOMAIN-CONTAINING PROTEIN"/>
    <property type="match status" value="1"/>
</dbReference>
<keyword evidence="5" id="KW-0472">Membrane</keyword>
<keyword evidence="4" id="KW-1015">Disulfide bond</keyword>
<dbReference type="PROSITE" id="PS51352">
    <property type="entry name" value="THIOREDOXIN_2"/>
    <property type="match status" value="1"/>
</dbReference>
<evidence type="ECO:0000256" key="4">
    <source>
        <dbReference type="PIRSR" id="PIRSR603782-2"/>
    </source>
</evidence>
<feature type="domain" description="Thioredoxin" evidence="6">
    <location>
        <begin position="48"/>
        <end position="212"/>
    </location>
</feature>
<feature type="binding site" evidence="3">
    <location>
        <position position="90"/>
    </location>
    <ligand>
        <name>Cu cation</name>
        <dbReference type="ChEBI" id="CHEBI:23378"/>
    </ligand>
</feature>
<dbReference type="EMBL" id="BRVP01000007">
    <property type="protein sequence ID" value="GLB52261.1"/>
    <property type="molecule type" value="Genomic_DNA"/>
</dbReference>
<dbReference type="CDD" id="cd02968">
    <property type="entry name" value="SCO"/>
    <property type="match status" value="1"/>
</dbReference>
<feature type="binding site" evidence="3">
    <location>
        <position position="86"/>
    </location>
    <ligand>
        <name>Cu cation</name>
        <dbReference type="ChEBI" id="CHEBI:23378"/>
    </ligand>
</feature>
<evidence type="ECO:0000256" key="5">
    <source>
        <dbReference type="SAM" id="Phobius"/>
    </source>
</evidence>
<dbReference type="PANTHER" id="PTHR12151">
    <property type="entry name" value="ELECTRON TRANSPORT PROTIN SCO1/SENC FAMILY MEMBER"/>
    <property type="match status" value="1"/>
</dbReference>
<dbReference type="GO" id="GO:0046872">
    <property type="term" value="F:metal ion binding"/>
    <property type="evidence" value="ECO:0007669"/>
    <property type="project" value="UniProtKB-KW"/>
</dbReference>
<evidence type="ECO:0000259" key="6">
    <source>
        <dbReference type="PROSITE" id="PS51352"/>
    </source>
</evidence>
<keyword evidence="2 3" id="KW-0186">Copper</keyword>
<feature type="transmembrane region" description="Helical" evidence="5">
    <location>
        <begin position="9"/>
        <end position="29"/>
    </location>
</feature>
<feature type="binding site" evidence="3">
    <location>
        <position position="175"/>
    </location>
    <ligand>
        <name>Cu cation</name>
        <dbReference type="ChEBI" id="CHEBI:23378"/>
    </ligand>
</feature>